<dbReference type="InterPro" id="IPR033896">
    <property type="entry name" value="MEF2-like_N"/>
</dbReference>
<feature type="compositionally biased region" description="Basic and acidic residues" evidence="9">
    <location>
        <begin position="452"/>
        <end position="462"/>
    </location>
</feature>
<accession>A0AAD1RPE9</accession>
<organism evidence="11 12">
    <name type="scientific">Pelobates cultripes</name>
    <name type="common">Western spadefoot toad</name>
    <dbReference type="NCBI Taxonomy" id="61616"/>
    <lineage>
        <taxon>Eukaryota</taxon>
        <taxon>Metazoa</taxon>
        <taxon>Chordata</taxon>
        <taxon>Craniata</taxon>
        <taxon>Vertebrata</taxon>
        <taxon>Euteleostomi</taxon>
        <taxon>Amphibia</taxon>
        <taxon>Batrachia</taxon>
        <taxon>Anura</taxon>
        <taxon>Pelobatoidea</taxon>
        <taxon>Pelobatidae</taxon>
        <taxon>Pelobates</taxon>
    </lineage>
</organism>
<dbReference type="GO" id="GO:0046983">
    <property type="term" value="F:protein dimerization activity"/>
    <property type="evidence" value="ECO:0007669"/>
    <property type="project" value="InterPro"/>
</dbReference>
<keyword evidence="2" id="KW-0217">Developmental protein</keyword>
<sequence length="492" mass="53294">MGRKKIQITRIMDERNRQVTFTKRKFGLMKKAYELSVLCDCEIALIIFNGSNKLFQYASTDMDKVLLKYTEYNEPHESRTNSDIVEALNKKEHRGCDSPDPDGSYVLTPHTEEKYKKINEEFDNMMRNHKISPGLPQQNFSMSVTVPVSNPNTLSYSSQGNTMVTASLAASTSLTDANMLSPPQTTLHRNVVSPGIPQRPSSTGNAGIMLGTGDLSVPNGAGGSPVGNGFVNPRASPSLLGPTGGNGMGKVMPTKSPPPPGGNLGMNSRKPDLRVVIPPSSKGMMSPLTEEDELDLNTQRIISSQSTQPLATPVVSVTTPSLAPQGLVYSAMPTAYNTDYPLTSAELSVLQGFNSPGLLPLGQVSAWQQHHIGQATLSSLVSGGQLSQGSNLSISTNQNINIKSEPISPPRDRVTSGFPQQPPQQQHHHQPRPEMGRSPVDSLSSSSSSYDGSDREDVRNDFHSPVGLGRNPNNEDRDSPSMKRMRMDAWVT</sequence>
<dbReference type="GO" id="GO:0000978">
    <property type="term" value="F:RNA polymerase II cis-regulatory region sequence-specific DNA binding"/>
    <property type="evidence" value="ECO:0007669"/>
    <property type="project" value="TreeGrafter"/>
</dbReference>
<dbReference type="GO" id="GO:0005634">
    <property type="term" value="C:nucleus"/>
    <property type="evidence" value="ECO:0007669"/>
    <property type="project" value="UniProtKB-SubCell"/>
</dbReference>
<evidence type="ECO:0000256" key="6">
    <source>
        <dbReference type="ARBA" id="ARBA00023159"/>
    </source>
</evidence>
<comment type="subcellular location">
    <subcellularLocation>
        <location evidence="1">Nucleus</location>
    </subcellularLocation>
</comment>
<feature type="compositionally biased region" description="Low complexity" evidence="9">
    <location>
        <begin position="438"/>
        <end position="451"/>
    </location>
</feature>
<evidence type="ECO:0000256" key="2">
    <source>
        <dbReference type="ARBA" id="ARBA00022473"/>
    </source>
</evidence>
<dbReference type="InterPro" id="IPR036879">
    <property type="entry name" value="TF_MADSbox_sf"/>
</dbReference>
<keyword evidence="6" id="KW-0010">Activator</keyword>
<dbReference type="GO" id="GO:0000981">
    <property type="term" value="F:DNA-binding transcription factor activity, RNA polymerase II-specific"/>
    <property type="evidence" value="ECO:0007669"/>
    <property type="project" value="TreeGrafter"/>
</dbReference>
<dbReference type="SUPFAM" id="SSF55455">
    <property type="entry name" value="SRF-like"/>
    <property type="match status" value="1"/>
</dbReference>
<evidence type="ECO:0000256" key="8">
    <source>
        <dbReference type="ARBA" id="ARBA00023242"/>
    </source>
</evidence>
<dbReference type="PANTHER" id="PTHR11945:SF637">
    <property type="entry name" value="MYOCYTE-SPECIFIC ENHANCER FACTOR 2A"/>
    <property type="match status" value="1"/>
</dbReference>
<dbReference type="InterPro" id="IPR002100">
    <property type="entry name" value="TF_MADSbox"/>
</dbReference>
<evidence type="ECO:0000259" key="10">
    <source>
        <dbReference type="PROSITE" id="PS50066"/>
    </source>
</evidence>
<dbReference type="FunFam" id="3.40.1810.10:FF:000001">
    <property type="entry name" value="Myocyte-specific enhancer factor 2A homolog"/>
    <property type="match status" value="1"/>
</dbReference>
<feature type="domain" description="MADS-box" evidence="10">
    <location>
        <begin position="1"/>
        <end position="61"/>
    </location>
</feature>
<dbReference type="PRINTS" id="PR00404">
    <property type="entry name" value="MADSDOMAIN"/>
</dbReference>
<evidence type="ECO:0000256" key="1">
    <source>
        <dbReference type="ARBA" id="ARBA00004123"/>
    </source>
</evidence>
<dbReference type="Pfam" id="PF00319">
    <property type="entry name" value="SRF-TF"/>
    <property type="match status" value="1"/>
</dbReference>
<dbReference type="PROSITE" id="PS00350">
    <property type="entry name" value="MADS_BOX_1"/>
    <property type="match status" value="1"/>
</dbReference>
<keyword evidence="8" id="KW-0539">Nucleus</keyword>
<evidence type="ECO:0000313" key="12">
    <source>
        <dbReference type="Proteomes" id="UP001295444"/>
    </source>
</evidence>
<dbReference type="Pfam" id="PF12347">
    <property type="entry name" value="HJURP_C"/>
    <property type="match status" value="1"/>
</dbReference>
<evidence type="ECO:0000256" key="5">
    <source>
        <dbReference type="ARBA" id="ARBA00023125"/>
    </source>
</evidence>
<dbReference type="GO" id="GO:0030154">
    <property type="term" value="P:cell differentiation"/>
    <property type="evidence" value="ECO:0007669"/>
    <property type="project" value="TreeGrafter"/>
</dbReference>
<dbReference type="SMART" id="SM00432">
    <property type="entry name" value="MADS"/>
    <property type="match status" value="1"/>
</dbReference>
<feature type="region of interest" description="Disordered" evidence="9">
    <location>
        <begin position="397"/>
        <end position="492"/>
    </location>
</feature>
<evidence type="ECO:0000256" key="3">
    <source>
        <dbReference type="ARBA" id="ARBA00022553"/>
    </source>
</evidence>
<proteinExistence type="predicted"/>
<dbReference type="AlphaFoldDB" id="A0AAD1RPE9"/>
<dbReference type="PANTHER" id="PTHR11945">
    <property type="entry name" value="MADS BOX PROTEIN"/>
    <property type="match status" value="1"/>
</dbReference>
<evidence type="ECO:0000256" key="7">
    <source>
        <dbReference type="ARBA" id="ARBA00023163"/>
    </source>
</evidence>
<dbReference type="CDD" id="cd00265">
    <property type="entry name" value="MADS_MEF2_like"/>
    <property type="match status" value="1"/>
</dbReference>
<keyword evidence="7" id="KW-0804">Transcription</keyword>
<protein>
    <submittedName>
        <fullName evidence="11">Myocyte-specific enhancer factor 2A isoform X1</fullName>
    </submittedName>
</protein>
<evidence type="ECO:0000256" key="4">
    <source>
        <dbReference type="ARBA" id="ARBA00023015"/>
    </source>
</evidence>
<name>A0AAD1RPE9_PELCU</name>
<dbReference type="GO" id="GO:0042826">
    <property type="term" value="F:histone deacetylase binding"/>
    <property type="evidence" value="ECO:0007669"/>
    <property type="project" value="TreeGrafter"/>
</dbReference>
<reference evidence="11" key="1">
    <citation type="submission" date="2022-03" db="EMBL/GenBank/DDBJ databases">
        <authorList>
            <person name="Alioto T."/>
            <person name="Alioto T."/>
            <person name="Gomez Garrido J."/>
        </authorList>
    </citation>
    <scope>NUCLEOTIDE SEQUENCE</scope>
</reference>
<dbReference type="PROSITE" id="PS50066">
    <property type="entry name" value="MADS_BOX_2"/>
    <property type="match status" value="1"/>
</dbReference>
<keyword evidence="5" id="KW-0238">DNA-binding</keyword>
<keyword evidence="12" id="KW-1185">Reference proteome</keyword>
<evidence type="ECO:0000256" key="9">
    <source>
        <dbReference type="SAM" id="MobiDB-lite"/>
    </source>
</evidence>
<evidence type="ECO:0000313" key="11">
    <source>
        <dbReference type="EMBL" id="CAH2274362.1"/>
    </source>
</evidence>
<keyword evidence="4" id="KW-0805">Transcription regulation</keyword>
<dbReference type="Proteomes" id="UP001295444">
    <property type="component" value="Chromosome 03"/>
</dbReference>
<dbReference type="GO" id="GO:0045944">
    <property type="term" value="P:positive regulation of transcription by RNA polymerase II"/>
    <property type="evidence" value="ECO:0007669"/>
    <property type="project" value="InterPro"/>
</dbReference>
<dbReference type="Gene3D" id="3.40.1810.10">
    <property type="entry name" value="Transcription factor, MADS-box"/>
    <property type="match status" value="1"/>
</dbReference>
<feature type="compositionally biased region" description="Basic and acidic residues" evidence="9">
    <location>
        <begin position="473"/>
        <end position="492"/>
    </location>
</feature>
<keyword evidence="3" id="KW-0597">Phosphoprotein</keyword>
<dbReference type="InterPro" id="IPR022102">
    <property type="entry name" value="HJURP_C"/>
</dbReference>
<feature type="region of interest" description="Disordered" evidence="9">
    <location>
        <begin position="240"/>
        <end position="270"/>
    </location>
</feature>
<gene>
    <name evidence="11" type="ORF">PECUL_23A040333</name>
</gene>
<dbReference type="EMBL" id="OW240914">
    <property type="protein sequence ID" value="CAH2274362.1"/>
    <property type="molecule type" value="Genomic_DNA"/>
</dbReference>